<dbReference type="Gene3D" id="3.30.2400.10">
    <property type="entry name" value="Major capsid protein gp5"/>
    <property type="match status" value="1"/>
</dbReference>
<keyword evidence="4" id="KW-1185">Reference proteome</keyword>
<accession>A0A364JVR4</accession>
<evidence type="ECO:0000313" key="3">
    <source>
        <dbReference type="EMBL" id="RAK29029.1"/>
    </source>
</evidence>
<dbReference type="InterPro" id="IPR054612">
    <property type="entry name" value="Phage_capsid-like_C"/>
</dbReference>
<name>A0A364JVR4_9HYPH</name>
<dbReference type="AlphaFoldDB" id="A0A364JVR4"/>
<dbReference type="RefSeq" id="WP_111575201.1">
    <property type="nucleotide sequence ID" value="NZ_JBHEEY010000004.1"/>
</dbReference>
<dbReference type="Proteomes" id="UP000249453">
    <property type="component" value="Unassembled WGS sequence"/>
</dbReference>
<proteinExistence type="predicted"/>
<comment type="subcellular location">
    <subcellularLocation>
        <location evidence="1">Virion</location>
    </subcellularLocation>
</comment>
<comment type="caution">
    <text evidence="3">The sequence shown here is derived from an EMBL/GenBank/DDBJ whole genome shotgun (WGS) entry which is preliminary data.</text>
</comment>
<dbReference type="SUPFAM" id="SSF56563">
    <property type="entry name" value="Major capsid protein gp5"/>
    <property type="match status" value="1"/>
</dbReference>
<reference evidence="3 4" key="1">
    <citation type="submission" date="2018-06" db="EMBL/GenBank/DDBJ databases">
        <title>Genomic Encyclopedia of Type Strains, Phase IV (KMG-IV): sequencing the most valuable type-strain genomes for metagenomic binning, comparative biology and taxonomic classification.</title>
        <authorList>
            <person name="Goeker M."/>
        </authorList>
    </citation>
    <scope>NUCLEOTIDE SEQUENCE [LARGE SCALE GENOMIC DNA]</scope>
    <source>
        <strain evidence="3 4">DSM 26720</strain>
    </source>
</reference>
<dbReference type="Gene3D" id="3.30.2320.10">
    <property type="entry name" value="hypothetical protein PF0899 domain"/>
    <property type="match status" value="1"/>
</dbReference>
<dbReference type="OrthoDB" id="637859at2"/>
<evidence type="ECO:0000313" key="4">
    <source>
        <dbReference type="Proteomes" id="UP000249453"/>
    </source>
</evidence>
<feature type="domain" description="Phage capsid-like C-terminal" evidence="2">
    <location>
        <begin position="135"/>
        <end position="394"/>
    </location>
</feature>
<sequence>MNLIKNYPTTAAIAHLASSAATLHTKDGGDPLAQIAKKFGDHTAQVMEKLGATNDKLSGLDARMLEMEQKDARRSRYADLASEPETLGKQFAENPELKSFAEYQARPSRYSMQIKATITSADTSAGALGTPARDSTVTMPTRRLTIRDLLPVIRVTDGSVEYPKQTTRVNNAAPVAEGALKPESDMTFEMAQIPIRTIAHWVAASRQVLDDAPQLQGIIDSELLYGLKLQEENQLLNGDGTGQNLSGLIPNATPYAATPGVVDGTPNAIDTLGLAILQNALADLPADGIVVHSADWMQMRLIKNADGEYILGNPATNPAQVLFGIPVVDTAAMTQGSFLVGQFQTAATLYDRWEARIEVSTEHADFFTRNLVAILCEERIGLAVKRSKALTYGAFPTGE</sequence>
<gene>
    <name evidence="3" type="ORF">C7374_10578</name>
</gene>
<dbReference type="NCBIfam" id="TIGR01554">
    <property type="entry name" value="major_cap_HK97"/>
    <property type="match status" value="1"/>
</dbReference>
<dbReference type="InterPro" id="IPR024455">
    <property type="entry name" value="Phage_capsid"/>
</dbReference>
<dbReference type="EMBL" id="QLMK01000005">
    <property type="protein sequence ID" value="RAK29029.1"/>
    <property type="molecule type" value="Genomic_DNA"/>
</dbReference>
<protein>
    <submittedName>
        <fullName evidence="3">HK97 family phage major capsid protein</fullName>
    </submittedName>
</protein>
<evidence type="ECO:0000259" key="2">
    <source>
        <dbReference type="Pfam" id="PF05065"/>
    </source>
</evidence>
<organism evidence="3 4">
    <name type="scientific">Falsochrobactrum ovis</name>
    <dbReference type="NCBI Taxonomy" id="1293442"/>
    <lineage>
        <taxon>Bacteria</taxon>
        <taxon>Pseudomonadati</taxon>
        <taxon>Pseudomonadota</taxon>
        <taxon>Alphaproteobacteria</taxon>
        <taxon>Hyphomicrobiales</taxon>
        <taxon>Brucellaceae</taxon>
        <taxon>Falsochrobactrum</taxon>
    </lineage>
</organism>
<evidence type="ECO:0000256" key="1">
    <source>
        <dbReference type="ARBA" id="ARBA00004328"/>
    </source>
</evidence>
<dbReference type="Pfam" id="PF05065">
    <property type="entry name" value="Phage_capsid"/>
    <property type="match status" value="1"/>
</dbReference>